<dbReference type="RefSeq" id="WP_101517163.1">
    <property type="nucleotide sequence ID" value="NZ_PKUS01000002.1"/>
</dbReference>
<dbReference type="Proteomes" id="UP000235005">
    <property type="component" value="Unassembled WGS sequence"/>
</dbReference>
<organism evidence="1 2">
    <name type="scientific">Pseudohalioglobus lutimaris</name>
    <dbReference type="NCBI Taxonomy" id="1737061"/>
    <lineage>
        <taxon>Bacteria</taxon>
        <taxon>Pseudomonadati</taxon>
        <taxon>Pseudomonadota</taxon>
        <taxon>Gammaproteobacteria</taxon>
        <taxon>Cellvibrionales</taxon>
        <taxon>Halieaceae</taxon>
        <taxon>Pseudohalioglobus</taxon>
    </lineage>
</organism>
<dbReference type="OrthoDB" id="543560at2"/>
<comment type="caution">
    <text evidence="1">The sequence shown here is derived from an EMBL/GenBank/DDBJ whole genome shotgun (WGS) entry which is preliminary data.</text>
</comment>
<accession>A0A2N5X6N1</accession>
<sequence>MNITIKRAAKALLWFLLLLLLAALLSFFWLRHEFARVQSAGMQSEYWRNVPVQSLEPGLTAPRPCHQTPHTRAFFGALHVHTGASYDASAFGITVSVDDAYRFARGTTLPLRLRADPEGFGAPVQTISTPLDFMAVTDHAESLGEARLCYTPGSRPYGTLVCRLYRGDVRLPVAADTQPIMRLATLAIFGKDRSARVCGKDGSLCRERAADTWQDNQRSTERWHDRSEECDFTTLHAYEYTLAEASSNLHRNVIFRSAVVPQAPLGSKDAQTPEALWQWLKQTCIDGNPQCDVLAIPHNGNWSSGRMWYPYSNRDLSDRTRRQQAELRAELEPLAEIMQTKGDSECRNGIDSVLGPADEFCDFEKLRAASEPIEDCEESFGSGGMMLSGCTSRYNFVRYALAAGLRERRELGVNPFAMGIIAATDTHNGMPAADSESQYMGSHGMDRNVLSRLQGTKEVPGGIGKGSPVRYGPGGVAGIYARENSRDALFDAMRRRETFGTSGPRIEPRFFAGWELDQVDCQSPDFVEQAGRLGVPMGAALYSHDDSADPLGPVFLASATRDPRDGAGLLQRIQVIKSWVDSAGATHQAVHDIAGDPNNGAGVDPETCALSGSGFNQLCATWRDPDFDAALSAVYYARVLENPSCRWSRHACIRLPEAGRAPSCGDPDLPWQIQERAWTSPIWYYAD</sequence>
<dbReference type="EMBL" id="PKUS01000002">
    <property type="protein sequence ID" value="PLW70138.1"/>
    <property type="molecule type" value="Genomic_DNA"/>
</dbReference>
<protein>
    <recommendedName>
        <fullName evidence="3">DUF3604 domain-containing protein</fullName>
    </recommendedName>
</protein>
<reference evidence="1 2" key="1">
    <citation type="submission" date="2018-01" db="EMBL/GenBank/DDBJ databases">
        <title>The draft genome sequence of Halioglobus lutimaris HF004.</title>
        <authorList>
            <person name="Du Z.-J."/>
            <person name="Shi M.-J."/>
        </authorList>
    </citation>
    <scope>NUCLEOTIDE SEQUENCE [LARGE SCALE GENOMIC DNA]</scope>
    <source>
        <strain evidence="1 2">HF004</strain>
    </source>
</reference>
<gene>
    <name evidence="1" type="ORF">C0039_02710</name>
</gene>
<name>A0A2N5X6N1_9GAMM</name>
<dbReference type="AlphaFoldDB" id="A0A2N5X6N1"/>
<dbReference type="Pfam" id="PF12228">
    <property type="entry name" value="DUF3604"/>
    <property type="match status" value="1"/>
</dbReference>
<proteinExistence type="predicted"/>
<dbReference type="InterPro" id="IPR022028">
    <property type="entry name" value="DUF3604"/>
</dbReference>
<keyword evidence="2" id="KW-1185">Reference proteome</keyword>
<evidence type="ECO:0000313" key="1">
    <source>
        <dbReference type="EMBL" id="PLW70138.1"/>
    </source>
</evidence>
<evidence type="ECO:0000313" key="2">
    <source>
        <dbReference type="Proteomes" id="UP000235005"/>
    </source>
</evidence>
<evidence type="ECO:0008006" key="3">
    <source>
        <dbReference type="Google" id="ProtNLM"/>
    </source>
</evidence>